<proteinExistence type="predicted"/>
<keyword evidence="2" id="KW-0472">Membrane</keyword>
<evidence type="ECO:0000256" key="2">
    <source>
        <dbReference type="SAM" id="Phobius"/>
    </source>
</evidence>
<accession>A0A841Q3C6</accession>
<dbReference type="Pfam" id="PF19610">
    <property type="entry name" value="DUF6115"/>
    <property type="match status" value="1"/>
</dbReference>
<keyword evidence="2" id="KW-1133">Transmembrane helix</keyword>
<feature type="transmembrane region" description="Helical" evidence="2">
    <location>
        <begin position="6"/>
        <end position="24"/>
    </location>
</feature>
<reference evidence="3 4" key="1">
    <citation type="submission" date="2020-08" db="EMBL/GenBank/DDBJ databases">
        <title>Genomic Encyclopedia of Type Strains, Phase IV (KMG-IV): sequencing the most valuable type-strain genomes for metagenomic binning, comparative biology and taxonomic classification.</title>
        <authorList>
            <person name="Goeker M."/>
        </authorList>
    </citation>
    <scope>NUCLEOTIDE SEQUENCE [LARGE SCALE GENOMIC DNA]</scope>
    <source>
        <strain evidence="3 4">DSM 19612</strain>
    </source>
</reference>
<dbReference type="RefSeq" id="WP_174495436.1">
    <property type="nucleotide sequence ID" value="NZ_CADDWK010000003.1"/>
</dbReference>
<evidence type="ECO:0000256" key="1">
    <source>
        <dbReference type="SAM" id="MobiDB-lite"/>
    </source>
</evidence>
<evidence type="ECO:0000313" key="3">
    <source>
        <dbReference type="EMBL" id="MBB6452896.1"/>
    </source>
</evidence>
<evidence type="ECO:0000313" key="4">
    <source>
        <dbReference type="Proteomes" id="UP000581688"/>
    </source>
</evidence>
<sequence>MTSFLLTFSLILHGFTIMGFLYLYRRFSVQQDTEFLEKNMREVEDVFQSYLLELKDENEKLLNILAENGKNGIEQEEMEQKTKPILNEERTEPNQASLRKVKDSVVNSYNPAEITVTDKVEEMTEESNVMLLHKQGLTIEEIAKQLNKGKTEIELLIKFHSST</sequence>
<dbReference type="AlphaFoldDB" id="A0A841Q3C6"/>
<dbReference type="EMBL" id="JACHGH010000003">
    <property type="protein sequence ID" value="MBB6452896.1"/>
    <property type="molecule type" value="Genomic_DNA"/>
</dbReference>
<dbReference type="Proteomes" id="UP000581688">
    <property type="component" value="Unassembled WGS sequence"/>
</dbReference>
<feature type="compositionally biased region" description="Basic and acidic residues" evidence="1">
    <location>
        <begin position="78"/>
        <end position="92"/>
    </location>
</feature>
<feature type="region of interest" description="Disordered" evidence="1">
    <location>
        <begin position="76"/>
        <end position="101"/>
    </location>
</feature>
<gene>
    <name evidence="3" type="ORF">HNQ94_001342</name>
</gene>
<protein>
    <submittedName>
        <fullName evidence="3">Putative transcriptional regulator</fullName>
    </submittedName>
</protein>
<comment type="caution">
    <text evidence="3">The sequence shown here is derived from an EMBL/GenBank/DDBJ whole genome shotgun (WGS) entry which is preliminary data.</text>
</comment>
<keyword evidence="2" id="KW-0812">Transmembrane</keyword>
<name>A0A841Q3C6_9BACI</name>
<keyword evidence="4" id="KW-1185">Reference proteome</keyword>
<dbReference type="InterPro" id="IPR046118">
    <property type="entry name" value="DUF6115"/>
</dbReference>
<organism evidence="3 4">
    <name type="scientific">Salirhabdus euzebyi</name>
    <dbReference type="NCBI Taxonomy" id="394506"/>
    <lineage>
        <taxon>Bacteria</taxon>
        <taxon>Bacillati</taxon>
        <taxon>Bacillota</taxon>
        <taxon>Bacilli</taxon>
        <taxon>Bacillales</taxon>
        <taxon>Bacillaceae</taxon>
        <taxon>Salirhabdus</taxon>
    </lineage>
</organism>